<keyword evidence="1" id="KW-1133">Transmembrane helix</keyword>
<sequence length="44" mass="4564">MPLPVTWIGCVLVGFIALYAVVGRGDALQALGIVGLAAPTRRKV</sequence>
<dbReference type="EMBL" id="JAQNDL010000005">
    <property type="protein sequence ID" value="MDC0723500.1"/>
    <property type="molecule type" value="Genomic_DNA"/>
</dbReference>
<feature type="transmembrane region" description="Helical" evidence="1">
    <location>
        <begin position="6"/>
        <end position="22"/>
    </location>
</feature>
<keyword evidence="3" id="KW-1185">Reference proteome</keyword>
<dbReference type="Proteomes" id="UP001221686">
    <property type="component" value="Unassembled WGS sequence"/>
</dbReference>
<accession>A0ABT5EDM2</accession>
<proteinExistence type="predicted"/>
<evidence type="ECO:0000256" key="1">
    <source>
        <dbReference type="SAM" id="Phobius"/>
    </source>
</evidence>
<name>A0ABT5EDM2_9BACT</name>
<reference evidence="2 3" key="1">
    <citation type="submission" date="2022-11" db="EMBL/GenBank/DDBJ databases">
        <title>Minimal conservation of predation-associated metabolite biosynthetic gene clusters underscores biosynthetic potential of Myxococcota including descriptions for ten novel species: Archangium lansinium sp. nov., Myxococcus landrumus sp. nov., Nannocystis bai.</title>
        <authorList>
            <person name="Ahearne A."/>
            <person name="Stevens C."/>
            <person name="Dowd S."/>
        </authorList>
    </citation>
    <scope>NUCLEOTIDE SEQUENCE [LARGE SCALE GENOMIC DNA]</scope>
    <source>
        <strain evidence="2 3">BB15-2</strain>
    </source>
</reference>
<protein>
    <submittedName>
        <fullName evidence="2">Uncharacterized protein</fullName>
    </submittedName>
</protein>
<comment type="caution">
    <text evidence="2">The sequence shown here is derived from an EMBL/GenBank/DDBJ whole genome shotgun (WGS) entry which is preliminary data.</text>
</comment>
<dbReference type="RefSeq" id="WP_272092042.1">
    <property type="nucleotide sequence ID" value="NZ_JAQNDL010000005.1"/>
</dbReference>
<gene>
    <name evidence="2" type="ORF">POL25_41850</name>
</gene>
<organism evidence="2 3">
    <name type="scientific">Nannocystis bainbridge</name>
    <dbReference type="NCBI Taxonomy" id="2995303"/>
    <lineage>
        <taxon>Bacteria</taxon>
        <taxon>Pseudomonadati</taxon>
        <taxon>Myxococcota</taxon>
        <taxon>Polyangia</taxon>
        <taxon>Nannocystales</taxon>
        <taxon>Nannocystaceae</taxon>
        <taxon>Nannocystis</taxon>
    </lineage>
</organism>
<keyword evidence="1" id="KW-0472">Membrane</keyword>
<evidence type="ECO:0000313" key="3">
    <source>
        <dbReference type="Proteomes" id="UP001221686"/>
    </source>
</evidence>
<evidence type="ECO:0000313" key="2">
    <source>
        <dbReference type="EMBL" id="MDC0723500.1"/>
    </source>
</evidence>
<keyword evidence="1" id="KW-0812">Transmembrane</keyword>